<dbReference type="NCBIfam" id="NF038150">
    <property type="entry name" value="lanthi_synth_IV"/>
    <property type="match status" value="1"/>
</dbReference>
<evidence type="ECO:0000313" key="2">
    <source>
        <dbReference type="EMBL" id="GAA5528105.1"/>
    </source>
</evidence>
<dbReference type="SMART" id="SM00220">
    <property type="entry name" value="S_TKc"/>
    <property type="match status" value="1"/>
</dbReference>
<dbReference type="EMBL" id="BAABRU010000006">
    <property type="protein sequence ID" value="GAA5528105.1"/>
    <property type="molecule type" value="Genomic_DNA"/>
</dbReference>
<feature type="domain" description="Protein kinase" evidence="1">
    <location>
        <begin position="223"/>
        <end position="484"/>
    </location>
</feature>
<gene>
    <name evidence="2" type="ORF">Hgul01_01902</name>
</gene>
<evidence type="ECO:0000313" key="3">
    <source>
        <dbReference type="Proteomes" id="UP001428290"/>
    </source>
</evidence>
<dbReference type="InterPro" id="IPR038498">
    <property type="entry name" value="OspF/SpvC_sf"/>
</dbReference>
<evidence type="ECO:0000259" key="1">
    <source>
        <dbReference type="PROSITE" id="PS50011"/>
    </source>
</evidence>
<dbReference type="Gene3D" id="1.10.510.10">
    <property type="entry name" value="Transferase(Phosphotransferase) domain 1"/>
    <property type="match status" value="1"/>
</dbReference>
<organism evidence="2 3">
    <name type="scientific">Herpetosiphon gulosus</name>
    <dbReference type="NCBI Taxonomy" id="1973496"/>
    <lineage>
        <taxon>Bacteria</taxon>
        <taxon>Bacillati</taxon>
        <taxon>Chloroflexota</taxon>
        <taxon>Chloroflexia</taxon>
        <taxon>Herpetosiphonales</taxon>
        <taxon>Herpetosiphonaceae</taxon>
        <taxon>Herpetosiphon</taxon>
    </lineage>
</organism>
<dbReference type="InterPro" id="IPR012341">
    <property type="entry name" value="6hp_glycosidase-like_sf"/>
</dbReference>
<comment type="caution">
    <text evidence="2">The sequence shown here is derived from an EMBL/GenBank/DDBJ whole genome shotgun (WGS) entry which is preliminary data.</text>
</comment>
<dbReference type="PANTHER" id="PTHR12736:SF7">
    <property type="entry name" value="LANC-LIKE PROTEIN 3"/>
    <property type="match status" value="1"/>
</dbReference>
<dbReference type="Pfam" id="PF00069">
    <property type="entry name" value="Pkinase"/>
    <property type="match status" value="1"/>
</dbReference>
<dbReference type="InterPro" id="IPR057929">
    <property type="entry name" value="RamC_N"/>
</dbReference>
<dbReference type="InterPro" id="IPR007822">
    <property type="entry name" value="LANC-like"/>
</dbReference>
<dbReference type="Pfam" id="PF05147">
    <property type="entry name" value="LANC_like"/>
    <property type="match status" value="1"/>
</dbReference>
<dbReference type="PRINTS" id="PR01950">
    <property type="entry name" value="LANCSUPER"/>
</dbReference>
<dbReference type="SUPFAM" id="SSF56112">
    <property type="entry name" value="Protein kinase-like (PK-like)"/>
    <property type="match status" value="1"/>
</dbReference>
<dbReference type="SMART" id="SM01260">
    <property type="entry name" value="LANC_like"/>
    <property type="match status" value="1"/>
</dbReference>
<dbReference type="Gene3D" id="1.50.10.10">
    <property type="match status" value="1"/>
</dbReference>
<dbReference type="Gene3D" id="3.30.200.20">
    <property type="entry name" value="Phosphorylase Kinase, domain 1"/>
    <property type="match status" value="1"/>
</dbReference>
<reference evidence="2 3" key="1">
    <citation type="submission" date="2024-02" db="EMBL/GenBank/DDBJ databases">
        <title>Herpetosiphon gulosus NBRC 112829.</title>
        <authorList>
            <person name="Ichikawa N."/>
            <person name="Katano-Makiyama Y."/>
            <person name="Hidaka K."/>
        </authorList>
    </citation>
    <scope>NUCLEOTIDE SEQUENCE [LARGE SCALE GENOMIC DNA]</scope>
    <source>
        <strain evidence="2 3">NBRC 112829</strain>
    </source>
</reference>
<dbReference type="InterPro" id="IPR011009">
    <property type="entry name" value="Kinase-like_dom_sf"/>
</dbReference>
<dbReference type="PROSITE" id="PS50011">
    <property type="entry name" value="PROTEIN_KINASE_DOM"/>
    <property type="match status" value="1"/>
</dbReference>
<dbReference type="InterPro" id="IPR000719">
    <property type="entry name" value="Prot_kinase_dom"/>
</dbReference>
<dbReference type="Proteomes" id="UP001428290">
    <property type="component" value="Unassembled WGS sequence"/>
</dbReference>
<dbReference type="Pfam" id="PF25816">
    <property type="entry name" value="RamC_N"/>
    <property type="match status" value="1"/>
</dbReference>
<sequence length="899" mass="97883">MADQSRSSNVIKLNLQEPLQALVAESIKALPERQVTIDGQWLQLAGLPACRLPRQGWKLHVSATPTSAPHVLQRVLPILLAAGVEFKLSKSIASLAVLNEGLPGQRSQVGKFITVYPANDQQAVDLAQQLHQATIGLAGPAIPSDQALVPGSLVHYRYGGFAVQMSVSPVGVVIPLLQTPDGTTVPDKRDPWFSKPAWVTDPFEAAGLTQRSKPQSGMLGTRYRIRKALRQTAKGGVYLADDRSLEPPRLVVIKEGRRFACTDSYDRDARARIQHEYAMLTKLSASGFVPQVYQHFIQEDNHFLVLEYIEGTSLRAWLTQRSLIGEPLSLSEVEQIAQTLWLMLRVAHEQQIVLHDFNPNNIMVCPDSKLRLIDLEISHCLEAETPAFYGWTRGFARDASRNSKHQLSFADDYFSFGATLFFLLTLTNPLIAADQQPTMDRFRQLLARLRPDAPPHLRELTLALLATNDAQAKPVSCEQITSYFNGDHAAAETGSVFPLPDAQALAHKLGAWLLQTAQPDNPQSYWPHGGGGYTMLPISIQYGATGTGLFLLDLYQATGQERFLLEAEAALAWSLTWIERNPHLATIPGLYFGCGGVAWLAIAVAKQRGLTTASAELLALLERLDLMECPHADLAHGLAGLGWIYLAATQAFPQAEWIERVRTIAKQLVAHAVPLHSGIGWELVMGQAPDIHYGYSHGNAGIGSFLIAAAELTNDPLFDLPIRHVAQALIDAQLTVAHGAGISWPHSVQNQLVWPHFCNGAGGVSLFWSRLYTWSGEQRYADLAEQAATSAWLGCRGAPAGICHGIAGAGLALIEVAKATGKPIWRERAADLAQLLLLRGHNADGVYLWESDGSGAFNADLMVGNAGVGSFLLRLNPTIDLAHPVALPLTNVVAEGRIG</sequence>
<dbReference type="SUPFAM" id="SSF158745">
    <property type="entry name" value="LanC-like"/>
    <property type="match status" value="1"/>
</dbReference>
<keyword evidence="3" id="KW-1185">Reference proteome</keyword>
<name>A0ABP9WY87_9CHLR</name>
<dbReference type="PANTHER" id="PTHR12736">
    <property type="entry name" value="LANC-LIKE PROTEIN"/>
    <property type="match status" value="1"/>
</dbReference>
<proteinExistence type="predicted"/>
<protein>
    <recommendedName>
        <fullName evidence="1">Protein kinase domain-containing protein</fullName>
    </recommendedName>
</protein>
<dbReference type="Gene3D" id="3.30.2430.10">
    <property type="entry name" value="phosphothreonine lyase"/>
    <property type="match status" value="1"/>
</dbReference>
<accession>A0ABP9WY87</accession>
<dbReference type="RefSeq" id="WP_345721712.1">
    <property type="nucleotide sequence ID" value="NZ_BAABRU010000006.1"/>
</dbReference>
<dbReference type="PRINTS" id="PR01955">
    <property type="entry name" value="LANCFRANKIA"/>
</dbReference>